<comment type="pathway">
    <text evidence="2 6">Glycan biosynthesis; trehalose biosynthesis.</text>
</comment>
<dbReference type="Proteomes" id="UP001321481">
    <property type="component" value="Unassembled WGS sequence"/>
</dbReference>
<name>A0ABT6ZBN6_9MICO</name>
<accession>A0ABT6ZBN6</accession>
<dbReference type="PANTHER" id="PTHR43768:SF3">
    <property type="entry name" value="TREHALOSE 6-PHOSPHATE PHOSPHATASE"/>
    <property type="match status" value="1"/>
</dbReference>
<evidence type="ECO:0000256" key="6">
    <source>
        <dbReference type="RuleBase" id="RU361117"/>
    </source>
</evidence>
<dbReference type="Gene3D" id="3.40.50.1000">
    <property type="entry name" value="HAD superfamily/HAD-like"/>
    <property type="match status" value="1"/>
</dbReference>
<protein>
    <recommendedName>
        <fullName evidence="6">Trehalose 6-phosphate phosphatase</fullName>
        <ecNumber evidence="6">3.1.3.12</ecNumber>
    </recommendedName>
</protein>
<evidence type="ECO:0000313" key="7">
    <source>
        <dbReference type="EMBL" id="MDJ1113568.1"/>
    </source>
</evidence>
<dbReference type="EC" id="3.1.3.12" evidence="6"/>
<evidence type="ECO:0000256" key="3">
    <source>
        <dbReference type="ARBA" id="ARBA00008770"/>
    </source>
</evidence>
<dbReference type="InterPro" id="IPR036412">
    <property type="entry name" value="HAD-like_sf"/>
</dbReference>
<evidence type="ECO:0000256" key="4">
    <source>
        <dbReference type="ARBA" id="ARBA00022801"/>
    </source>
</evidence>
<dbReference type="SUPFAM" id="SSF56784">
    <property type="entry name" value="HAD-like"/>
    <property type="match status" value="1"/>
</dbReference>
<dbReference type="InterPro" id="IPR003337">
    <property type="entry name" value="Trehalose_PPase"/>
</dbReference>
<dbReference type="NCBIfam" id="TIGR01484">
    <property type="entry name" value="HAD-SF-IIB"/>
    <property type="match status" value="1"/>
</dbReference>
<sequence>MSVTVADLARTDHLLVALDFDGTLAPLVDEPMTARATPAAKAAVAALLDAPATTVAFVSGRSLHDLRVIGEHDDASSIALAGSHGAEFWLPAELAEHDDAAGAATDDEAALRDRLRAEAEALAANVDGAWIEPKAFGFAVHTRTTTDAADAATLGDAVDALVAADAPTWRRRVGHDLREYAFRDVGKDGAVAHLRDLSGATAVVFAGDDVTDEDALRSLGDADLGIRVGGGETAASVRVDDIAGLADLLMTLAHARSASRQ</sequence>
<dbReference type="InterPro" id="IPR006379">
    <property type="entry name" value="HAD-SF_hydro_IIB"/>
</dbReference>
<keyword evidence="4 6" id="KW-0378">Hydrolase</keyword>
<proteinExistence type="inferred from homology"/>
<dbReference type="Pfam" id="PF02358">
    <property type="entry name" value="Trehalose_PPase"/>
    <property type="match status" value="1"/>
</dbReference>
<dbReference type="GO" id="GO:0004805">
    <property type="term" value="F:trehalose-phosphatase activity"/>
    <property type="evidence" value="ECO:0007669"/>
    <property type="project" value="UniProtKB-EC"/>
</dbReference>
<organism evidence="7 8">
    <name type="scientific">Microbacterium dauci</name>
    <dbReference type="NCBI Taxonomy" id="3048008"/>
    <lineage>
        <taxon>Bacteria</taxon>
        <taxon>Bacillati</taxon>
        <taxon>Actinomycetota</taxon>
        <taxon>Actinomycetes</taxon>
        <taxon>Micrococcales</taxon>
        <taxon>Microbacteriaceae</taxon>
        <taxon>Microbacterium</taxon>
    </lineage>
</organism>
<dbReference type="EMBL" id="JASJND010000002">
    <property type="protein sequence ID" value="MDJ1113568.1"/>
    <property type="molecule type" value="Genomic_DNA"/>
</dbReference>
<comment type="cofactor">
    <cofactor evidence="6">
        <name>Mg(2+)</name>
        <dbReference type="ChEBI" id="CHEBI:18420"/>
    </cofactor>
</comment>
<keyword evidence="8" id="KW-1185">Reference proteome</keyword>
<dbReference type="PANTHER" id="PTHR43768">
    <property type="entry name" value="TREHALOSE 6-PHOSPHATE PHOSPHATASE"/>
    <property type="match status" value="1"/>
</dbReference>
<dbReference type="RefSeq" id="WP_283714975.1">
    <property type="nucleotide sequence ID" value="NZ_JASJND010000002.1"/>
</dbReference>
<dbReference type="NCBIfam" id="TIGR00685">
    <property type="entry name" value="T6PP"/>
    <property type="match status" value="1"/>
</dbReference>
<reference evidence="7 8" key="1">
    <citation type="submission" date="2023-05" db="EMBL/GenBank/DDBJ databases">
        <title>Microbacterium dauci sp.nov., Isolated from Carrot Rhizosphere Soil.</title>
        <authorList>
            <person name="Xiao Z."/>
            <person name="Zheng J."/>
        </authorList>
    </citation>
    <scope>NUCLEOTIDE SEQUENCE [LARGE SCALE GENOMIC DNA]</scope>
    <source>
        <strain evidence="7 8">LX3-4</strain>
    </source>
</reference>
<comment type="caution">
    <text evidence="7">The sequence shown here is derived from an EMBL/GenBank/DDBJ whole genome shotgun (WGS) entry which is preliminary data.</text>
</comment>
<dbReference type="InterPro" id="IPR023214">
    <property type="entry name" value="HAD_sf"/>
</dbReference>
<evidence type="ECO:0000256" key="2">
    <source>
        <dbReference type="ARBA" id="ARBA00005199"/>
    </source>
</evidence>
<comment type="function">
    <text evidence="5 6">Removes the phosphate from trehalose 6-phosphate to produce free trehalose.</text>
</comment>
<comment type="catalytic activity">
    <reaction evidence="1 6">
        <text>alpha,alpha-trehalose 6-phosphate + H2O = alpha,alpha-trehalose + phosphate</text>
        <dbReference type="Rhea" id="RHEA:23420"/>
        <dbReference type="ChEBI" id="CHEBI:15377"/>
        <dbReference type="ChEBI" id="CHEBI:16551"/>
        <dbReference type="ChEBI" id="CHEBI:43474"/>
        <dbReference type="ChEBI" id="CHEBI:58429"/>
        <dbReference type="EC" id="3.1.3.12"/>
    </reaction>
</comment>
<keyword evidence="6" id="KW-0479">Metal-binding</keyword>
<evidence type="ECO:0000256" key="1">
    <source>
        <dbReference type="ARBA" id="ARBA00000500"/>
    </source>
</evidence>
<dbReference type="InterPro" id="IPR044651">
    <property type="entry name" value="OTSB-like"/>
</dbReference>
<evidence type="ECO:0000313" key="8">
    <source>
        <dbReference type="Proteomes" id="UP001321481"/>
    </source>
</evidence>
<dbReference type="Gene3D" id="3.30.70.1020">
    <property type="entry name" value="Trehalose-6-phosphate phosphatase related protein, domain 2"/>
    <property type="match status" value="1"/>
</dbReference>
<evidence type="ECO:0000256" key="5">
    <source>
        <dbReference type="ARBA" id="ARBA00024179"/>
    </source>
</evidence>
<keyword evidence="6" id="KW-0460">Magnesium</keyword>
<gene>
    <name evidence="7" type="primary">otsB</name>
    <name evidence="7" type="ORF">QNI14_03785</name>
</gene>
<comment type="similarity">
    <text evidence="3 6">Belongs to the trehalose phosphatase family.</text>
</comment>